<feature type="compositionally biased region" description="Pro residues" evidence="7">
    <location>
        <begin position="129"/>
        <end position="139"/>
    </location>
</feature>
<feature type="compositionally biased region" description="Basic and acidic residues" evidence="7">
    <location>
        <begin position="171"/>
        <end position="184"/>
    </location>
</feature>
<comment type="caution">
    <text evidence="8">The sequence shown here is derived from an EMBL/GenBank/DDBJ whole genome shotgun (WGS) entry which is preliminary data.</text>
</comment>
<feature type="compositionally biased region" description="Pro residues" evidence="7">
    <location>
        <begin position="159"/>
        <end position="169"/>
    </location>
</feature>
<dbReference type="SUPFAM" id="SSF51445">
    <property type="entry name" value="(Trans)glycosidases"/>
    <property type="match status" value="1"/>
</dbReference>
<evidence type="ECO:0000256" key="3">
    <source>
        <dbReference type="ARBA" id="ARBA00022737"/>
    </source>
</evidence>
<reference evidence="8 9" key="1">
    <citation type="submission" date="2012-05" db="EMBL/GenBank/DDBJ databases">
        <title>Recombination and specialization in a pathogen metapopulation.</title>
        <authorList>
            <person name="Gardiner A."/>
            <person name="Kemen E."/>
            <person name="Schultz-Larsen T."/>
            <person name="MacLean D."/>
            <person name="Van Oosterhout C."/>
            <person name="Jones J.D.G."/>
        </authorList>
    </citation>
    <scope>NUCLEOTIDE SEQUENCE [LARGE SCALE GENOMIC DNA]</scope>
    <source>
        <strain evidence="8 9">Ac Nc2</strain>
    </source>
</reference>
<feature type="repeat" description="WD" evidence="6">
    <location>
        <begin position="1008"/>
        <end position="1043"/>
    </location>
</feature>
<keyword evidence="9" id="KW-1185">Reference proteome</keyword>
<name>A0A024FWP9_9STRA</name>
<comment type="pathway">
    <text evidence="1">Protein modification; protein ubiquitination.</text>
</comment>
<dbReference type="Gene3D" id="2.130.10.10">
    <property type="entry name" value="YVTN repeat-like/Quinoprotein amine dehydrogenase"/>
    <property type="match status" value="2"/>
</dbReference>
<feature type="compositionally biased region" description="Low complexity" evidence="7">
    <location>
        <begin position="83"/>
        <end position="110"/>
    </location>
</feature>
<dbReference type="Proteomes" id="UP000053237">
    <property type="component" value="Unassembled WGS sequence"/>
</dbReference>
<evidence type="ECO:0000256" key="1">
    <source>
        <dbReference type="ARBA" id="ARBA00004906"/>
    </source>
</evidence>
<feature type="repeat" description="WD" evidence="6">
    <location>
        <begin position="714"/>
        <end position="755"/>
    </location>
</feature>
<dbReference type="PROSITE" id="PS50082">
    <property type="entry name" value="WD_REPEATS_2"/>
    <property type="match status" value="3"/>
</dbReference>
<dbReference type="SMART" id="SM00320">
    <property type="entry name" value="WD40"/>
    <property type="match status" value="7"/>
</dbReference>
<organism evidence="8 9">
    <name type="scientific">Albugo candida</name>
    <dbReference type="NCBI Taxonomy" id="65357"/>
    <lineage>
        <taxon>Eukaryota</taxon>
        <taxon>Sar</taxon>
        <taxon>Stramenopiles</taxon>
        <taxon>Oomycota</taxon>
        <taxon>Peronosporomycetes</taxon>
        <taxon>Albuginales</taxon>
        <taxon>Albuginaceae</taxon>
        <taxon>Albugo</taxon>
    </lineage>
</organism>
<dbReference type="PROSITE" id="PS00678">
    <property type="entry name" value="WD_REPEATS_1"/>
    <property type="match status" value="1"/>
</dbReference>
<keyword evidence="2 6" id="KW-0853">WD repeat</keyword>
<dbReference type="Pfam" id="PF00400">
    <property type="entry name" value="WD40"/>
    <property type="match status" value="4"/>
</dbReference>
<dbReference type="PANTHER" id="PTHR22852:SF0">
    <property type="entry name" value="DENTICLELESS PROTEIN HOMOLOG"/>
    <property type="match status" value="1"/>
</dbReference>
<dbReference type="InterPro" id="IPR015943">
    <property type="entry name" value="WD40/YVTN_repeat-like_dom_sf"/>
</dbReference>
<feature type="repeat" description="WD" evidence="6">
    <location>
        <begin position="855"/>
        <end position="882"/>
    </location>
</feature>
<protein>
    <recommendedName>
        <fullName evidence="10">Glycoside hydrolase family 5 domain-containing protein</fullName>
    </recommendedName>
</protein>
<evidence type="ECO:0000256" key="4">
    <source>
        <dbReference type="ARBA" id="ARBA00022786"/>
    </source>
</evidence>
<dbReference type="OrthoDB" id="2096344at2759"/>
<dbReference type="InterPro" id="IPR017853">
    <property type="entry name" value="GH"/>
</dbReference>
<dbReference type="Gene3D" id="3.20.20.80">
    <property type="entry name" value="Glycosidases"/>
    <property type="match status" value="1"/>
</dbReference>
<comment type="similarity">
    <text evidence="5">Belongs to the WD repeat cdt2 family.</text>
</comment>
<dbReference type="EMBL" id="CAIX01001154">
    <property type="protein sequence ID" value="CCI11525.1"/>
    <property type="molecule type" value="Genomic_DNA"/>
</dbReference>
<evidence type="ECO:0008006" key="10">
    <source>
        <dbReference type="Google" id="ProtNLM"/>
    </source>
</evidence>
<feature type="region of interest" description="Disordered" evidence="7">
    <location>
        <begin position="38"/>
        <end position="210"/>
    </location>
</feature>
<gene>
    <name evidence="8" type="ORF">BN9_130740</name>
</gene>
<dbReference type="AlphaFoldDB" id="A0A024FWP9"/>
<feature type="compositionally biased region" description="Polar residues" evidence="7">
    <location>
        <begin position="192"/>
        <end position="205"/>
    </location>
</feature>
<dbReference type="STRING" id="65357.A0A024FWP9"/>
<sequence>MVSTRYIALSGGLLQTCVAHISTPSPVRLLRDYEQSNQYDSYGNQPSNPYGNGDGNQPPNLYRSSGNYPPPLLAQYPYNDRFNPNGPGSYNNRPPPSYSSYDQNGPGRYPNGPPPNYLNYNQNGLGPYSRPPAYYPPSTPRGSANYDSPQPGQNSYPPNQTPPMYPPSRYPYEDPTRKRDEYRDYPNGGGQNDQFSYQPNGRRQGNSGGGVEELVRAIKRGTTKVDGVSLNWLLAESWLSPDNKLWDETTEEERYNERSFMNAPAKGKSRADLIDEYRKTWYTKDDLAKIKWAGYNTVQVSVGYWITNLPRDSDDAVFTSAIDYLDLLINQWASSLQLAVIVTLRAHKDCHNLEASSNCRVKEVNWGSPKSIEDSVNFALWIASRYEDSGAFLGMELLPNPVAPITQDQLEMYYSQVNRMLVEKRNDCILVIAGLDANDLLVWKDFTRSLSRVWLGYPSFVFWGFENKPKTDLFKEIEKRGEKLQTYAKEGLQVLVTGWAAAAPASAQISSPSDYGELIGTQMQAYSSAKIGSVTMCWKVKAVKYKPEPFDTESMLMFNALVPRALGITWKKSGVDWLRSGNETELKNCCLPNMTPNRTTHQTRKRCTNIAKQCARIQTGSVCLSQAHWTADFRTLYHHTGRLVVTPSYRNNETYTAQRIGNETFSQLKPCFQIAHQQRGDLLVAVDEDGTAFVCKQTRRKVNAIAKGNENTHWKAHENAIFDVIWTDDDRHVVTASGDLSVAGWDVETQQRLFCFRDHHMSVKCVRQLPESMFLFASCSRDGTIAMNDTRCASRVSWSDSTHVRPRLAAHPANDLLSYRRSKSHRRDRVGKQARSHSLPRRSVTCLEFRHCGGPSYQLITAGATDSVVRFWDLRTFMSMKARQPVSMVCCSSQVDEATKRLTGMKTLIPQSNNRGITSLSMDSTRSKLLVSILHGHLHLFDCRVPDRLHWMQSYRGHTTSSFYAKAAISQYGEFVACGSADGAVYVWDASAHAKREIESVSLPHLALKGHDNEVNSVKFTPNGFDQLYSCGDDGMVRRWSLDRNGSTGGGFTLQANRQEQSGVPLWSNWDRFLSQPEGYAYRVAGLDLPENRLVGYTKDGFVTDSMKHIRQRDSLSPGIPKRFKKIKLCSGHTDSQSKKQMAPQRSLLYYWK</sequence>
<evidence type="ECO:0000256" key="7">
    <source>
        <dbReference type="SAM" id="MobiDB-lite"/>
    </source>
</evidence>
<dbReference type="InterPro" id="IPR001680">
    <property type="entry name" value="WD40_rpt"/>
</dbReference>
<dbReference type="InterPro" id="IPR051865">
    <property type="entry name" value="WD-repeat_CDT2_adapter"/>
</dbReference>
<dbReference type="InterPro" id="IPR019775">
    <property type="entry name" value="WD40_repeat_CS"/>
</dbReference>
<keyword evidence="4" id="KW-0833">Ubl conjugation pathway</keyword>
<keyword evidence="3" id="KW-0677">Repeat</keyword>
<evidence type="ECO:0000256" key="5">
    <source>
        <dbReference type="ARBA" id="ARBA00038344"/>
    </source>
</evidence>
<dbReference type="GO" id="GO:0005634">
    <property type="term" value="C:nucleus"/>
    <property type="evidence" value="ECO:0007669"/>
    <property type="project" value="TreeGrafter"/>
</dbReference>
<dbReference type="InParanoid" id="A0A024FWP9"/>
<accession>A0A024FWP9</accession>
<feature type="compositionally biased region" description="Low complexity" evidence="7">
    <location>
        <begin position="117"/>
        <end position="128"/>
    </location>
</feature>
<evidence type="ECO:0000313" key="9">
    <source>
        <dbReference type="Proteomes" id="UP000053237"/>
    </source>
</evidence>
<feature type="compositionally biased region" description="Polar residues" evidence="7">
    <location>
        <begin position="38"/>
        <end position="67"/>
    </location>
</feature>
<dbReference type="PROSITE" id="PS50294">
    <property type="entry name" value="WD_REPEATS_REGION"/>
    <property type="match status" value="2"/>
</dbReference>
<dbReference type="InterPro" id="IPR036322">
    <property type="entry name" value="WD40_repeat_dom_sf"/>
</dbReference>
<evidence type="ECO:0000313" key="8">
    <source>
        <dbReference type="EMBL" id="CCI11525.1"/>
    </source>
</evidence>
<dbReference type="PANTHER" id="PTHR22852">
    <property type="entry name" value="LETHAL 2 DENTICLELESS PROTEIN RETINOIC ACID-REGULATED NUCLEAR MATRIX-ASSOCIATED PROTEIN"/>
    <property type="match status" value="1"/>
</dbReference>
<proteinExistence type="inferred from homology"/>
<dbReference type="GO" id="GO:0043161">
    <property type="term" value="P:proteasome-mediated ubiquitin-dependent protein catabolic process"/>
    <property type="evidence" value="ECO:0007669"/>
    <property type="project" value="TreeGrafter"/>
</dbReference>
<evidence type="ECO:0000256" key="6">
    <source>
        <dbReference type="PROSITE-ProRule" id="PRU00221"/>
    </source>
</evidence>
<dbReference type="SUPFAM" id="SSF50978">
    <property type="entry name" value="WD40 repeat-like"/>
    <property type="match status" value="1"/>
</dbReference>
<feature type="compositionally biased region" description="Polar residues" evidence="7">
    <location>
        <begin position="145"/>
        <end position="156"/>
    </location>
</feature>
<evidence type="ECO:0000256" key="2">
    <source>
        <dbReference type="ARBA" id="ARBA00022574"/>
    </source>
</evidence>
<dbReference type="GO" id="GO:0030674">
    <property type="term" value="F:protein-macromolecule adaptor activity"/>
    <property type="evidence" value="ECO:0007669"/>
    <property type="project" value="TreeGrafter"/>
</dbReference>